<organism evidence="1 2">
    <name type="scientific">Turicibacter sanguinis</name>
    <dbReference type="NCBI Taxonomy" id="154288"/>
    <lineage>
        <taxon>Bacteria</taxon>
        <taxon>Bacillati</taxon>
        <taxon>Bacillota</taxon>
        <taxon>Erysipelotrichia</taxon>
        <taxon>Erysipelotrichales</taxon>
        <taxon>Turicibacteraceae</taxon>
        <taxon>Turicibacter</taxon>
    </lineage>
</organism>
<dbReference type="AlphaFoldDB" id="A0A6A8SHC4"/>
<dbReference type="EMBL" id="WMQE01000011">
    <property type="protein sequence ID" value="MTK21073.1"/>
    <property type="molecule type" value="Genomic_DNA"/>
</dbReference>
<dbReference type="Proteomes" id="UP000487649">
    <property type="component" value="Unassembled WGS sequence"/>
</dbReference>
<protein>
    <submittedName>
        <fullName evidence="1">Uncharacterized protein</fullName>
    </submittedName>
</protein>
<proteinExistence type="predicted"/>
<sequence length="77" mass="8432">MKCGCEFENGQAVADKVRMKGFADKEMPTPATINCSCGETYTKLKLVDQCPNCNMTYAVTPCSADDHQYIVPAGLNY</sequence>
<gene>
    <name evidence="1" type="ORF">GMA92_06535</name>
</gene>
<reference evidence="1 2" key="1">
    <citation type="journal article" date="2019" name="Nat. Med.">
        <title>A library of human gut bacterial isolates paired with longitudinal multiomics data enables mechanistic microbiome research.</title>
        <authorList>
            <person name="Poyet M."/>
            <person name="Groussin M."/>
            <person name="Gibbons S.M."/>
            <person name="Avila-Pacheco J."/>
            <person name="Jiang X."/>
            <person name="Kearney S.M."/>
            <person name="Perrotta A.R."/>
            <person name="Berdy B."/>
            <person name="Zhao S."/>
            <person name="Lieberman T.D."/>
            <person name="Swanson P.K."/>
            <person name="Smith M."/>
            <person name="Roesemann S."/>
            <person name="Alexander J.E."/>
            <person name="Rich S.A."/>
            <person name="Livny J."/>
            <person name="Vlamakis H."/>
            <person name="Clish C."/>
            <person name="Bullock K."/>
            <person name="Deik A."/>
            <person name="Scott J."/>
            <person name="Pierce K.A."/>
            <person name="Xavier R.J."/>
            <person name="Alm E.J."/>
        </authorList>
    </citation>
    <scope>NUCLEOTIDE SEQUENCE [LARGE SCALE GENOMIC DNA]</scope>
    <source>
        <strain evidence="1 2">BIOML-A198</strain>
    </source>
</reference>
<name>A0A6A8SHC4_9FIRM</name>
<evidence type="ECO:0000313" key="2">
    <source>
        <dbReference type="Proteomes" id="UP000487649"/>
    </source>
</evidence>
<evidence type="ECO:0000313" key="1">
    <source>
        <dbReference type="EMBL" id="MTK21073.1"/>
    </source>
</evidence>
<accession>A0A6A8SHC4</accession>
<comment type="caution">
    <text evidence="1">The sequence shown here is derived from an EMBL/GenBank/DDBJ whole genome shotgun (WGS) entry which is preliminary data.</text>
</comment>